<feature type="compositionally biased region" description="Basic and acidic residues" evidence="1">
    <location>
        <begin position="60"/>
        <end position="82"/>
    </location>
</feature>
<reference evidence="2" key="1">
    <citation type="submission" date="2022-09" db="EMBL/GenBank/DDBJ databases">
        <title>Whole genome shotgun sequence of Streptomyces albidoflavus NBRC 12854.</title>
        <authorList>
            <person name="Komaki H."/>
            <person name="Tamura T."/>
        </authorList>
    </citation>
    <scope>NUCLEOTIDE SEQUENCE</scope>
    <source>
        <strain evidence="2">NBRC 12854</strain>
    </source>
</reference>
<feature type="region of interest" description="Disordered" evidence="1">
    <location>
        <begin position="60"/>
        <end position="88"/>
    </location>
</feature>
<comment type="caution">
    <text evidence="2">The sequence shown here is derived from an EMBL/GenBank/DDBJ whole genome shotgun (WGS) entry which is preliminary data.</text>
</comment>
<protein>
    <recommendedName>
        <fullName evidence="4">GNAT family N-acetyltransferase</fullName>
    </recommendedName>
</protein>
<proteinExistence type="predicted"/>
<dbReference type="AlphaFoldDB" id="A0AA37C3W2"/>
<evidence type="ECO:0000256" key="1">
    <source>
        <dbReference type="SAM" id="MobiDB-lite"/>
    </source>
</evidence>
<evidence type="ECO:0000313" key="3">
    <source>
        <dbReference type="Proteomes" id="UP001051844"/>
    </source>
</evidence>
<dbReference type="SUPFAM" id="SSF55729">
    <property type="entry name" value="Acyl-CoA N-acyltransferases (Nat)"/>
    <property type="match status" value="1"/>
</dbReference>
<gene>
    <name evidence="2" type="ORF">ScoT_49970</name>
</gene>
<name>A0AA37C3W2_9ACTN</name>
<evidence type="ECO:0000313" key="2">
    <source>
        <dbReference type="EMBL" id="GHI48823.1"/>
    </source>
</evidence>
<dbReference type="Proteomes" id="UP001051844">
    <property type="component" value="Unassembled WGS sequence"/>
</dbReference>
<evidence type="ECO:0008006" key="4">
    <source>
        <dbReference type="Google" id="ProtNLM"/>
    </source>
</evidence>
<dbReference type="Gene3D" id="3.40.630.30">
    <property type="match status" value="1"/>
</dbReference>
<organism evidence="2 3">
    <name type="scientific">Streptomyces albidoflavus</name>
    <dbReference type="NCBI Taxonomy" id="1886"/>
    <lineage>
        <taxon>Bacteria</taxon>
        <taxon>Bacillati</taxon>
        <taxon>Actinomycetota</taxon>
        <taxon>Actinomycetes</taxon>
        <taxon>Kitasatosporales</taxon>
        <taxon>Streptomycetaceae</taxon>
        <taxon>Streptomyces</taxon>
        <taxon>Streptomyces albidoflavus group</taxon>
    </lineage>
</organism>
<sequence>MSGVCSEATGPPPFVVLGMASMYVRVSPLPSPLHRLSAWPTPRARTAARRKTAASRRFYERHGFTETERTDGTRDEEREPDVRYVWTP</sequence>
<accession>A0AA37C3W2</accession>
<dbReference type="InterPro" id="IPR016181">
    <property type="entry name" value="Acyl_CoA_acyltransferase"/>
</dbReference>
<dbReference type="EMBL" id="BNDZ01000005">
    <property type="protein sequence ID" value="GHI48823.1"/>
    <property type="molecule type" value="Genomic_DNA"/>
</dbReference>